<comment type="caution">
    <text evidence="2">The sequence shown here is derived from an EMBL/GenBank/DDBJ whole genome shotgun (WGS) entry which is preliminary data.</text>
</comment>
<sequence length="112" mass="11752">MTSPVPHAAAARPRRRVSPRVVALRVCGLLWAVCSVATVGLVLASLRAEELNEYRSGYTGPSEDDFEFAAALTFLLGLLALLTGIALVVDGAVRRWVATAADGRPGPVPPVS</sequence>
<evidence type="ECO:0000313" key="2">
    <source>
        <dbReference type="EMBL" id="MBD7919130.1"/>
    </source>
</evidence>
<evidence type="ECO:0000313" key="3">
    <source>
        <dbReference type="Proteomes" id="UP000604241"/>
    </source>
</evidence>
<organism evidence="2 3">
    <name type="scientific">Cellulomonas avistercoris</name>
    <dbReference type="NCBI Taxonomy" id="2762242"/>
    <lineage>
        <taxon>Bacteria</taxon>
        <taxon>Bacillati</taxon>
        <taxon>Actinomycetota</taxon>
        <taxon>Actinomycetes</taxon>
        <taxon>Micrococcales</taxon>
        <taxon>Cellulomonadaceae</taxon>
        <taxon>Cellulomonas</taxon>
    </lineage>
</organism>
<dbReference type="EMBL" id="JACSQV010000010">
    <property type="protein sequence ID" value="MBD7919130.1"/>
    <property type="molecule type" value="Genomic_DNA"/>
</dbReference>
<keyword evidence="1" id="KW-1133">Transmembrane helix</keyword>
<feature type="transmembrane region" description="Helical" evidence="1">
    <location>
        <begin position="68"/>
        <end position="89"/>
    </location>
</feature>
<keyword evidence="1" id="KW-0812">Transmembrane</keyword>
<keyword evidence="3" id="KW-1185">Reference proteome</keyword>
<dbReference type="Proteomes" id="UP000604241">
    <property type="component" value="Unassembled WGS sequence"/>
</dbReference>
<dbReference type="RefSeq" id="WP_191783778.1">
    <property type="nucleotide sequence ID" value="NZ_JACSQV010000010.1"/>
</dbReference>
<reference evidence="2 3" key="1">
    <citation type="submission" date="2020-08" db="EMBL/GenBank/DDBJ databases">
        <title>A Genomic Blueprint of the Chicken Gut Microbiome.</title>
        <authorList>
            <person name="Gilroy R."/>
            <person name="Ravi A."/>
            <person name="Getino M."/>
            <person name="Pursley I."/>
            <person name="Horton D.L."/>
            <person name="Alikhan N.-F."/>
            <person name="Baker D."/>
            <person name="Gharbi K."/>
            <person name="Hall N."/>
            <person name="Watson M."/>
            <person name="Adriaenssens E.M."/>
            <person name="Foster-Nyarko E."/>
            <person name="Jarju S."/>
            <person name="Secka A."/>
            <person name="Antonio M."/>
            <person name="Oren A."/>
            <person name="Chaudhuri R."/>
            <person name="La Ragione R.M."/>
            <person name="Hildebrand F."/>
            <person name="Pallen M.J."/>
        </authorList>
    </citation>
    <scope>NUCLEOTIDE SEQUENCE [LARGE SCALE GENOMIC DNA]</scope>
    <source>
        <strain evidence="2 3">Sa3CUA2</strain>
    </source>
</reference>
<protein>
    <submittedName>
        <fullName evidence="2">Uncharacterized protein</fullName>
    </submittedName>
</protein>
<evidence type="ECO:0000256" key="1">
    <source>
        <dbReference type="SAM" id="Phobius"/>
    </source>
</evidence>
<feature type="transmembrane region" description="Helical" evidence="1">
    <location>
        <begin position="22"/>
        <end position="48"/>
    </location>
</feature>
<keyword evidence="1" id="KW-0472">Membrane</keyword>
<gene>
    <name evidence="2" type="ORF">H9657_12700</name>
</gene>
<proteinExistence type="predicted"/>
<name>A0ABR8QFB7_9CELL</name>
<accession>A0ABR8QFB7</accession>